<feature type="compositionally biased region" description="Polar residues" evidence="1">
    <location>
        <begin position="479"/>
        <end position="488"/>
    </location>
</feature>
<name>A0A0B4GWI8_METGA</name>
<dbReference type="HOGENOM" id="CLU_463859_0_0_1"/>
<dbReference type="EMBL" id="AZNH01000114">
    <property type="protein sequence ID" value="KID81886.1"/>
    <property type="molecule type" value="Genomic_DNA"/>
</dbReference>
<evidence type="ECO:0000313" key="2">
    <source>
        <dbReference type="EMBL" id="KID81886.1"/>
    </source>
</evidence>
<keyword evidence="3" id="KW-1185">Reference proteome</keyword>
<reference evidence="2 3" key="1">
    <citation type="journal article" date="2014" name="Proc. Natl. Acad. Sci. U.S.A.">
        <title>Trajectory and genomic determinants of fungal-pathogen speciation and host adaptation.</title>
        <authorList>
            <person name="Hu X."/>
            <person name="Xiao G."/>
            <person name="Zheng P."/>
            <person name="Shang Y."/>
            <person name="Su Y."/>
            <person name="Zhang X."/>
            <person name="Liu X."/>
            <person name="Zhan S."/>
            <person name="St Leger R.J."/>
            <person name="Wang C."/>
        </authorList>
    </citation>
    <scope>NUCLEOTIDE SEQUENCE [LARGE SCALE GENOMIC DNA]</scope>
    <source>
        <strain evidence="2 3">ARSEF 977</strain>
    </source>
</reference>
<dbReference type="Proteomes" id="UP000031192">
    <property type="component" value="Unassembled WGS sequence"/>
</dbReference>
<evidence type="ECO:0000313" key="3">
    <source>
        <dbReference type="Proteomes" id="UP000031192"/>
    </source>
</evidence>
<organism evidence="2 3">
    <name type="scientific">Metarhizium guizhouense (strain ARSEF 977)</name>
    <dbReference type="NCBI Taxonomy" id="1276136"/>
    <lineage>
        <taxon>Eukaryota</taxon>
        <taxon>Fungi</taxon>
        <taxon>Dikarya</taxon>
        <taxon>Ascomycota</taxon>
        <taxon>Pezizomycotina</taxon>
        <taxon>Sordariomycetes</taxon>
        <taxon>Hypocreomycetidae</taxon>
        <taxon>Hypocreales</taxon>
        <taxon>Clavicipitaceae</taxon>
        <taxon>Metarhizium</taxon>
    </lineage>
</organism>
<evidence type="ECO:0000256" key="1">
    <source>
        <dbReference type="SAM" id="MobiDB-lite"/>
    </source>
</evidence>
<feature type="compositionally biased region" description="Polar residues" evidence="1">
    <location>
        <begin position="426"/>
        <end position="439"/>
    </location>
</feature>
<gene>
    <name evidence="2" type="ORF">MGU_10797</name>
</gene>
<sequence>MPPFFDPVHFNQAVSDQAMPLLEAIASNDNLRHLRRFERDDPPPYVSSTESSDHEADFMVPPLCQQIPEELQAVMERPINDLEAKLIANSLEQRLSPYDFYYLEAKFEERRFEENVPRWPLPEEFRTRNFSRRKGVVVRHNVKRRWEKLGVWNPDWGFAGRQIQPRDKYYDWKWWWEPATPVNGLGSGNDYEYELAARAVRLRQNLARGEYAPVVPRSHPGQHTTAAEAEAFLISRPWFIFQLEVAEEAHRFQRLSNEGHGRYSYSARQQVIKWWKERGDWRDEFDKGNCVTAWKWRHESPSPEPEDLAPLNPMKEDPLDVSAEMEFTPSEIDELETINLPKSEQPQGFWGIKRYDHSGYYFPGMLVDRQAEDEQVRKERQALRAKMIAEGHIPRLHPAAEFFLKKHGRLHTFDEPPPAEDEEVSELQQDAASPPSQRTRSLRPRQPRDQVHEAQEQGESLPPLPRRSARIAAKKRPAESSQMQTVPNKRSKVAVAPKPATLAAQPVPRETRRAKATPGPGRPAAKGNSIEAGVKRGPGRPRKKNGSNIRPAAQTKPERTTAPARPKKSRDIATETSNVPRKRGRPRKNK</sequence>
<feature type="compositionally biased region" description="Basic residues" evidence="1">
    <location>
        <begin position="580"/>
        <end position="590"/>
    </location>
</feature>
<dbReference type="AlphaFoldDB" id="A0A0B4GWI8"/>
<comment type="caution">
    <text evidence="2">The sequence shown here is derived from an EMBL/GenBank/DDBJ whole genome shotgun (WGS) entry which is preliminary data.</text>
</comment>
<accession>A0A0B4GWI8</accession>
<feature type="compositionally biased region" description="Basic and acidic residues" evidence="1">
    <location>
        <begin position="446"/>
        <end position="455"/>
    </location>
</feature>
<feature type="region of interest" description="Disordered" evidence="1">
    <location>
        <begin position="410"/>
        <end position="590"/>
    </location>
</feature>
<protein>
    <submittedName>
        <fullName evidence="2">Uncharacterized protein</fullName>
    </submittedName>
</protein>
<proteinExistence type="predicted"/>
<dbReference type="OrthoDB" id="4869601at2759"/>